<keyword evidence="3" id="KW-1185">Reference proteome</keyword>
<protein>
    <submittedName>
        <fullName evidence="2">Uncharacterized protein</fullName>
    </submittedName>
</protein>
<feature type="compositionally biased region" description="Polar residues" evidence="1">
    <location>
        <begin position="13"/>
        <end position="23"/>
    </location>
</feature>
<dbReference type="Proteomes" id="UP000249619">
    <property type="component" value="Unassembled WGS sequence"/>
</dbReference>
<evidence type="ECO:0000313" key="2">
    <source>
        <dbReference type="EMBL" id="RAR15650.1"/>
    </source>
</evidence>
<evidence type="ECO:0000256" key="1">
    <source>
        <dbReference type="SAM" id="MobiDB-lite"/>
    </source>
</evidence>
<feature type="compositionally biased region" description="Basic and acidic residues" evidence="1">
    <location>
        <begin position="1"/>
        <end position="10"/>
    </location>
</feature>
<feature type="compositionally biased region" description="Polar residues" evidence="1">
    <location>
        <begin position="30"/>
        <end position="42"/>
    </location>
</feature>
<feature type="region of interest" description="Disordered" evidence="1">
    <location>
        <begin position="80"/>
        <end position="109"/>
    </location>
</feature>
<accession>A0A364NEF2</accession>
<comment type="caution">
    <text evidence="2">The sequence shown here is derived from an EMBL/GenBank/DDBJ whole genome shotgun (WGS) entry which is preliminary data.</text>
</comment>
<dbReference type="AlphaFoldDB" id="A0A364NEF2"/>
<reference evidence="3" key="1">
    <citation type="submission" date="2018-05" db="EMBL/GenBank/DDBJ databases">
        <title>Draft genome sequence of Stemphylium lycopersici strain CIDEFI 213.</title>
        <authorList>
            <person name="Medina R."/>
            <person name="Franco M.E.E."/>
            <person name="Lucentini C.G."/>
            <person name="Saparrat M.C.N."/>
            <person name="Balatti P.A."/>
        </authorList>
    </citation>
    <scope>NUCLEOTIDE SEQUENCE [LARGE SCALE GENOMIC DNA]</scope>
    <source>
        <strain evidence="3">CIDEFI 213</strain>
    </source>
</reference>
<sequence length="511" mass="56819">MDNIDTEKHILCTTRQADSVNKKTQPHEPSGSQMALSSSQAQERLPTNDDATTAISKPEDEDTSERIEIVQSALAAHNNIPILPDVPKDSSQGGVKQSSEEKVGDHGLGGLGSVYQEREAPLFKDLCFRVGRLCSVADEMIDRIVGVEAAMIRFQQYIKKQNNYNKPLFKWTKYDYQAIRSALVDLDETVSTFEATSLPPSYVKYYLERATRLSLSVSQIAVFAMSIMSKKTANCVDEIEGSLLSATDKADAQTRITGELQDLLRWCANATSRVYAALDLLRNTLSIDDLYRNPDIPITKEIVAESEARLAIPRQSFWCKFVKIVLGAAASAAIGLTAAHIYRTSSLDLAPKASLNTEYAHTRILGLIHRTQAIGNITGEIHTIKLEDLSHGYTELAAASEAHGLRIDNLVEALGAPNEQGTYFSSIPEADTLPKAECQTPDDIRSYVRRVSEDTFRQMERLHNEMELMRRNVNLMDIRLTKRINKLDHYSHDGRIGDADVNAKVLKASLY</sequence>
<proteinExistence type="predicted"/>
<dbReference type="EMBL" id="QGDH01000009">
    <property type="protein sequence ID" value="RAR15650.1"/>
    <property type="molecule type" value="Genomic_DNA"/>
</dbReference>
<gene>
    <name evidence="2" type="ORF">DDE83_000882</name>
</gene>
<name>A0A364NEF2_STELY</name>
<evidence type="ECO:0000313" key="3">
    <source>
        <dbReference type="Proteomes" id="UP000249619"/>
    </source>
</evidence>
<feature type="region of interest" description="Disordered" evidence="1">
    <location>
        <begin position="1"/>
        <end position="65"/>
    </location>
</feature>
<organism evidence="2 3">
    <name type="scientific">Stemphylium lycopersici</name>
    <name type="common">Tomato gray leaf spot disease fungus</name>
    <name type="synonym">Thyrospora lycopersici</name>
    <dbReference type="NCBI Taxonomy" id="183478"/>
    <lineage>
        <taxon>Eukaryota</taxon>
        <taxon>Fungi</taxon>
        <taxon>Dikarya</taxon>
        <taxon>Ascomycota</taxon>
        <taxon>Pezizomycotina</taxon>
        <taxon>Dothideomycetes</taxon>
        <taxon>Pleosporomycetidae</taxon>
        <taxon>Pleosporales</taxon>
        <taxon>Pleosporineae</taxon>
        <taxon>Pleosporaceae</taxon>
        <taxon>Stemphylium</taxon>
    </lineage>
</organism>